<proteinExistence type="predicted"/>
<gene>
    <name evidence="2" type="ORF">ACFOEO_12125</name>
</gene>
<name>A0ABV7N8X6_9STAP</name>
<evidence type="ECO:0000313" key="3">
    <source>
        <dbReference type="Proteomes" id="UP001595637"/>
    </source>
</evidence>
<accession>A0ABV7N8X6</accession>
<reference evidence="3" key="1">
    <citation type="journal article" date="2019" name="Int. J. Syst. Evol. Microbiol.">
        <title>The Global Catalogue of Microorganisms (GCM) 10K type strain sequencing project: providing services to taxonomists for standard genome sequencing and annotation.</title>
        <authorList>
            <consortium name="The Broad Institute Genomics Platform"/>
            <consortium name="The Broad Institute Genome Sequencing Center for Infectious Disease"/>
            <person name="Wu L."/>
            <person name="Ma J."/>
        </authorList>
    </citation>
    <scope>NUCLEOTIDE SEQUENCE [LARGE SCALE GENOMIC DNA]</scope>
    <source>
        <strain evidence="3">CCM 7756</strain>
    </source>
</reference>
<dbReference type="InterPro" id="IPR010572">
    <property type="entry name" value="Tail_dom"/>
</dbReference>
<dbReference type="Proteomes" id="UP001595637">
    <property type="component" value="Unassembled WGS sequence"/>
</dbReference>
<keyword evidence="3" id="KW-1185">Reference proteome</keyword>
<sequence>MDRIRRVNGEREISLSFSWSDINKKFLKEIETGWQVNFQGDWYYLFSPKEDKHGTKSFDGMLHFFHYFNGFWHVDEVQDQSMMIEDSVGPLFINKAYALRIIDNFYANTMNYSRQQSNTERFLYFINRHNAEFEIPIGTQTVQLRNRIGVKRNDIIIHEDDNLIDLQIDTDTSSFCTAIKGYYRFREPGGDNTEKIPTRTYDYISPMASKYKIHWGEPVYDERFEDLESIKEACRLKQESTWKTSFTIDAKRFKTPLNEGDEVRLIYPSKSINMFIRVVEIDEHFDAEGELIGATYTFGNENISAQYRKMQYDAIQDVRDIMNGKKPIPYSVLPAAVRQATEVINAGSNTQFYYRNNEIYGVNLDNPLGITRYNANGIGFSRDGGQTYNNAITYLGVVTEALTAGTIDANRITIYGADGNKRVEVNGERIKLWDVSNPDAYVEITPENGLRIAGGKMQVDRDDGGIPTIIAGKMRFIERLPGTDPAFVHPDVEIVDHRYTHFQQYYRTMNAIMFEHTRRYFRVSFTAYTSANSPGFDLRLLGFGEQGEYTLFDKRYSLPGIDPTYEVVYIDLGPPTGYRIQFYIQTASRVAGEFVQYTGNTYGQTDFRDWELLRNARNE</sequence>
<evidence type="ECO:0000313" key="2">
    <source>
        <dbReference type="EMBL" id="MFC3389328.1"/>
    </source>
</evidence>
<comment type="caution">
    <text evidence="2">The sequence shown here is derived from an EMBL/GenBank/DDBJ whole genome shotgun (WGS) entry which is preliminary data.</text>
</comment>
<organism evidence="2 3">
    <name type="scientific">Salinicoccus sesuvii</name>
    <dbReference type="NCBI Taxonomy" id="868281"/>
    <lineage>
        <taxon>Bacteria</taxon>
        <taxon>Bacillati</taxon>
        <taxon>Bacillota</taxon>
        <taxon>Bacilli</taxon>
        <taxon>Bacillales</taxon>
        <taxon>Staphylococcaceae</taxon>
        <taxon>Salinicoccus</taxon>
    </lineage>
</organism>
<protein>
    <submittedName>
        <fullName evidence="2">Phage tail protein</fullName>
    </submittedName>
</protein>
<dbReference type="RefSeq" id="WP_380656314.1">
    <property type="nucleotide sequence ID" value="NZ_JBHRVQ010000001.1"/>
</dbReference>
<evidence type="ECO:0000259" key="1">
    <source>
        <dbReference type="Pfam" id="PF06605"/>
    </source>
</evidence>
<dbReference type="EMBL" id="JBHRVQ010000001">
    <property type="protein sequence ID" value="MFC3389328.1"/>
    <property type="molecule type" value="Genomic_DNA"/>
</dbReference>
<feature type="domain" description="Tail spike" evidence="1">
    <location>
        <begin position="96"/>
        <end position="300"/>
    </location>
</feature>
<dbReference type="Pfam" id="PF06605">
    <property type="entry name" value="Prophage_tail"/>
    <property type="match status" value="1"/>
</dbReference>